<dbReference type="EMBL" id="CP000505">
    <property type="protein sequence ID" value="ABL79148.1"/>
    <property type="molecule type" value="Genomic_DNA"/>
</dbReference>
<evidence type="ECO:0000313" key="2">
    <source>
        <dbReference type="Proteomes" id="UP000000641"/>
    </source>
</evidence>
<dbReference type="HOGENOM" id="CLU_923238_0_0_2"/>
<accession>A1S118</accession>
<name>A1S118_THEPD</name>
<organism evidence="1 2">
    <name type="scientific">Thermofilum pendens (strain DSM 2475 / Hrk 5)</name>
    <dbReference type="NCBI Taxonomy" id="368408"/>
    <lineage>
        <taxon>Archaea</taxon>
        <taxon>Thermoproteota</taxon>
        <taxon>Thermoprotei</taxon>
        <taxon>Thermofilales</taxon>
        <taxon>Thermofilaceae</taxon>
        <taxon>Thermofilum</taxon>
    </lineage>
</organism>
<proteinExistence type="predicted"/>
<dbReference type="GeneID" id="4601951"/>
<dbReference type="STRING" id="368408.Tpen_1753"/>
<dbReference type="EnsemblBacteria" id="ABL79148">
    <property type="protein sequence ID" value="ABL79148"/>
    <property type="gene ID" value="Tpen_1753"/>
</dbReference>
<dbReference type="KEGG" id="tpe:Tpen_1753"/>
<keyword evidence="2" id="KW-1185">Reference proteome</keyword>
<reference evidence="2" key="1">
    <citation type="journal article" date="2008" name="J. Bacteriol.">
        <title>Genome sequence of Thermofilum pendens reveals an exceptional loss of biosynthetic pathways without genome reduction.</title>
        <authorList>
            <person name="Anderson I."/>
            <person name="Rodriguez J."/>
            <person name="Susanti D."/>
            <person name="Porat I."/>
            <person name="Reich C."/>
            <person name="Ulrich L.E."/>
            <person name="Elkins J.G."/>
            <person name="Mavromatis K."/>
            <person name="Lykidis A."/>
            <person name="Kim E."/>
            <person name="Thompson L.S."/>
            <person name="Nolan M."/>
            <person name="Land M."/>
            <person name="Copeland A."/>
            <person name="Lapidus A."/>
            <person name="Lucas S."/>
            <person name="Detter C."/>
            <person name="Zhulin I.B."/>
            <person name="Olsen G.J."/>
            <person name="Whitman W."/>
            <person name="Mukhopadhyay B."/>
            <person name="Bristow J."/>
            <person name="Kyrpides N."/>
        </authorList>
    </citation>
    <scope>NUCLEOTIDE SEQUENCE [LARGE SCALE GENOMIC DNA]</scope>
    <source>
        <strain evidence="2">DSM 2475 / Hrk 5</strain>
    </source>
</reference>
<evidence type="ECO:0000313" key="1">
    <source>
        <dbReference type="EMBL" id="ABL79148.1"/>
    </source>
</evidence>
<dbReference type="Proteomes" id="UP000000641">
    <property type="component" value="Chromosome"/>
</dbReference>
<protein>
    <submittedName>
        <fullName evidence="1">Uncharacterized protein</fullName>
    </submittedName>
</protein>
<sequence>MLRMLGYSLIAVSIASLIFVAYATRMGEIPFYLGSVFSGGPSEIVVYGDTALIALEMDVAPPNPVEGFTYRVETSLALFDKAYPGSVLVGQNYVPVILHADYSKPRCAFLDRATHARYRLLVSSPPSPATISNVLKLLERSGAVELQEKNATFPTRVRVIVGGTGFTPKYYAGAVPLKQGGYLVCVVTVKLNSTYVELQNSSTPIRLSLAEAGSKLGLPPDYVEKWLHSIVGHEGSEVVAVYRPTTLQVLRAAVLAAIGALLVVTESRLVGVPPPSPVEAAKALARRLRRILGYARRGGSG</sequence>
<gene>
    <name evidence="1" type="ordered locus">Tpen_1753</name>
</gene>
<dbReference type="RefSeq" id="WP_011753413.1">
    <property type="nucleotide sequence ID" value="NC_008698.1"/>
</dbReference>
<dbReference type="AlphaFoldDB" id="A1S118"/>